<accession>A0ABP8ERA8</accession>
<evidence type="ECO:0000259" key="2">
    <source>
        <dbReference type="Pfam" id="PF02720"/>
    </source>
</evidence>
<feature type="domain" description="DUF222" evidence="2">
    <location>
        <begin position="141"/>
        <end position="348"/>
    </location>
</feature>
<feature type="compositionally biased region" description="Pro residues" evidence="1">
    <location>
        <begin position="417"/>
        <end position="427"/>
    </location>
</feature>
<sequence length="427" mass="43453">MRRRRTGPAASSASRRTGRRQPSATERGPRPCTAAAVQGPAAPEAAPAPVHAGTPSHVGVPPHAAVPVGAAPSPAGAVDGGAVLAALAAGTGLAMGQEVDAAAASTLEAMPGGPGLATVLAALTPAGLGEATVVEVIAGLERVASWAMSLQARYVRELTDRRGRTDRAATAAAAEIGVRLGSTATVGSMKVNLAAALDTFPEVADALTTGRLDTRKATILSTREPGLSLDEHRRVTTALLPEAHRLTGPQLRARLRKAALTLNPTAAAARHEVEHAARHVTITPAPDAMAVVTAYLRADHAQTVKHSLDALAHAAMADVADRAEDPRTMDQVRADAFVDLFSTVLDRGVDLAGHPWATAPATRCRSPSAPARSWGSITAPPTSAATDPSPPTSPVSSRRTPPGVACSPTPTARSPIWAPPATGPAPT</sequence>
<feature type="compositionally biased region" description="Low complexity" evidence="1">
    <location>
        <begin position="34"/>
        <end position="61"/>
    </location>
</feature>
<dbReference type="Pfam" id="PF02720">
    <property type="entry name" value="DUF222"/>
    <property type="match status" value="1"/>
</dbReference>
<dbReference type="EMBL" id="BAABBA010000003">
    <property type="protein sequence ID" value="GAA4286517.1"/>
    <property type="molecule type" value="Genomic_DNA"/>
</dbReference>
<evidence type="ECO:0000313" key="4">
    <source>
        <dbReference type="Proteomes" id="UP001499841"/>
    </source>
</evidence>
<comment type="caution">
    <text evidence="3">The sequence shown here is derived from an EMBL/GenBank/DDBJ whole genome shotgun (WGS) entry which is preliminary data.</text>
</comment>
<protein>
    <recommendedName>
        <fullName evidence="2">DUF222 domain-containing protein</fullName>
    </recommendedName>
</protein>
<proteinExistence type="predicted"/>
<evidence type="ECO:0000256" key="1">
    <source>
        <dbReference type="SAM" id="MobiDB-lite"/>
    </source>
</evidence>
<evidence type="ECO:0000313" key="3">
    <source>
        <dbReference type="EMBL" id="GAA4286517.1"/>
    </source>
</evidence>
<dbReference type="Proteomes" id="UP001499841">
    <property type="component" value="Unassembled WGS sequence"/>
</dbReference>
<feature type="compositionally biased region" description="Low complexity" evidence="1">
    <location>
        <begin position="378"/>
        <end position="387"/>
    </location>
</feature>
<feature type="region of interest" description="Disordered" evidence="1">
    <location>
        <begin position="357"/>
        <end position="427"/>
    </location>
</feature>
<dbReference type="InterPro" id="IPR003870">
    <property type="entry name" value="DUF222"/>
</dbReference>
<name>A0ABP8ERA8_9MICO</name>
<organism evidence="3 4">
    <name type="scientific">Georgenia daeguensis</name>
    <dbReference type="NCBI Taxonomy" id="908355"/>
    <lineage>
        <taxon>Bacteria</taxon>
        <taxon>Bacillati</taxon>
        <taxon>Actinomycetota</taxon>
        <taxon>Actinomycetes</taxon>
        <taxon>Micrococcales</taxon>
        <taxon>Bogoriellaceae</taxon>
        <taxon>Georgenia</taxon>
    </lineage>
</organism>
<feature type="region of interest" description="Disordered" evidence="1">
    <location>
        <begin position="1"/>
        <end position="61"/>
    </location>
</feature>
<keyword evidence="4" id="KW-1185">Reference proteome</keyword>
<reference evidence="4" key="1">
    <citation type="journal article" date="2019" name="Int. J. Syst. Evol. Microbiol.">
        <title>The Global Catalogue of Microorganisms (GCM) 10K type strain sequencing project: providing services to taxonomists for standard genome sequencing and annotation.</title>
        <authorList>
            <consortium name="The Broad Institute Genomics Platform"/>
            <consortium name="The Broad Institute Genome Sequencing Center for Infectious Disease"/>
            <person name="Wu L."/>
            <person name="Ma J."/>
        </authorList>
    </citation>
    <scope>NUCLEOTIDE SEQUENCE [LARGE SCALE GENOMIC DNA]</scope>
    <source>
        <strain evidence="4">JCM 17459</strain>
    </source>
</reference>
<gene>
    <name evidence="3" type="ORF">GCM10022262_08760</name>
</gene>